<keyword evidence="10" id="KW-1185">Reference proteome</keyword>
<dbReference type="HOGENOM" id="CLU_014673_0_1_0"/>
<dbReference type="InterPro" id="IPR020097">
    <property type="entry name" value="PsdUridine_synth_TruA_a/b_dom"/>
</dbReference>
<dbReference type="HAMAP" id="MF_00171">
    <property type="entry name" value="TruA"/>
    <property type="match status" value="1"/>
</dbReference>
<dbReference type="InterPro" id="IPR020094">
    <property type="entry name" value="TruA/RsuA/RluB/E/F_N"/>
</dbReference>
<dbReference type="AlphaFoldDB" id="E1IA22"/>
<comment type="subunit">
    <text evidence="4">Homodimer.</text>
</comment>
<evidence type="ECO:0000256" key="6">
    <source>
        <dbReference type="PIRSR" id="PIRSR001430-2"/>
    </source>
</evidence>
<dbReference type="EC" id="5.4.99.12" evidence="4"/>
<dbReference type="eggNOG" id="COG0101">
    <property type="taxonomic scope" value="Bacteria"/>
</dbReference>
<dbReference type="STRING" id="765420.OSCT_0173"/>
<dbReference type="GO" id="GO:0031119">
    <property type="term" value="P:tRNA pseudouridine synthesis"/>
    <property type="evidence" value="ECO:0007669"/>
    <property type="project" value="UniProtKB-UniRule"/>
</dbReference>
<feature type="binding site" evidence="4 6">
    <location>
        <position position="110"/>
    </location>
    <ligand>
        <name>substrate</name>
    </ligand>
</feature>
<feature type="domain" description="Pseudouridine synthase I TruA alpha/beta" evidence="8">
    <location>
        <begin position="9"/>
        <end position="102"/>
    </location>
</feature>
<comment type="function">
    <text evidence="4">Formation of pseudouridine at positions 38, 39 and 40 in the anticodon stem and loop of transfer RNAs.</text>
</comment>
<evidence type="ECO:0000259" key="8">
    <source>
        <dbReference type="Pfam" id="PF01416"/>
    </source>
</evidence>
<proteinExistence type="inferred from homology"/>
<reference evidence="9 10" key="1">
    <citation type="journal article" date="2011" name="J. Bacteriol.">
        <title>Draft genome sequence of the anoxygenic filamentous phototrophic bacterium Oscillochloris trichoides subsp. DG-6.</title>
        <authorList>
            <person name="Kuznetsov B.B."/>
            <person name="Ivanovsky R.N."/>
            <person name="Keppen O.I."/>
            <person name="Sukhacheva M.V."/>
            <person name="Bumazhkin B.K."/>
            <person name="Patutina E.O."/>
            <person name="Beletsky A.V."/>
            <person name="Mardanov A.V."/>
            <person name="Baslerov R.V."/>
            <person name="Panteleeva A.N."/>
            <person name="Kolganova T.V."/>
            <person name="Ravin N.V."/>
            <person name="Skryabin K.G."/>
        </authorList>
    </citation>
    <scope>NUCLEOTIDE SEQUENCE [LARGE SCALE GENOMIC DNA]</scope>
    <source>
        <strain evidence="9 10">DG-6</strain>
    </source>
</reference>
<evidence type="ECO:0000256" key="3">
    <source>
        <dbReference type="ARBA" id="ARBA00023235"/>
    </source>
</evidence>
<protein>
    <recommendedName>
        <fullName evidence="4">tRNA pseudouridine synthase A</fullName>
        <ecNumber evidence="4">5.4.99.12</ecNumber>
    </recommendedName>
    <alternativeName>
        <fullName evidence="4">tRNA pseudouridine(38-40) synthase</fullName>
    </alternativeName>
    <alternativeName>
        <fullName evidence="4">tRNA pseudouridylate synthase I</fullName>
    </alternativeName>
    <alternativeName>
        <fullName evidence="4">tRNA-uridine isomerase I</fullName>
    </alternativeName>
</protein>
<dbReference type="SUPFAM" id="SSF55120">
    <property type="entry name" value="Pseudouridine synthase"/>
    <property type="match status" value="1"/>
</dbReference>
<dbReference type="InterPro" id="IPR001406">
    <property type="entry name" value="PsdUridine_synth_TruA"/>
</dbReference>
<dbReference type="NCBIfam" id="TIGR00071">
    <property type="entry name" value="hisT_truA"/>
    <property type="match status" value="1"/>
</dbReference>
<dbReference type="EMBL" id="ADVR01000003">
    <property type="protein sequence ID" value="EFO82024.1"/>
    <property type="molecule type" value="Genomic_DNA"/>
</dbReference>
<dbReference type="InterPro" id="IPR020103">
    <property type="entry name" value="PsdUridine_synth_cat_dom_sf"/>
</dbReference>
<evidence type="ECO:0000256" key="2">
    <source>
        <dbReference type="ARBA" id="ARBA00022694"/>
    </source>
</evidence>
<organism evidence="9 10">
    <name type="scientific">Oscillochloris trichoides DG-6</name>
    <dbReference type="NCBI Taxonomy" id="765420"/>
    <lineage>
        <taxon>Bacteria</taxon>
        <taxon>Bacillati</taxon>
        <taxon>Chloroflexota</taxon>
        <taxon>Chloroflexia</taxon>
        <taxon>Chloroflexales</taxon>
        <taxon>Chloroflexineae</taxon>
        <taxon>Oscillochloridaceae</taxon>
        <taxon>Oscillochloris</taxon>
    </lineage>
</organism>
<gene>
    <name evidence="4" type="primary">truA</name>
    <name evidence="9" type="ORF">OSCT_0173</name>
</gene>
<comment type="caution">
    <text evidence="9">The sequence shown here is derived from an EMBL/GenBank/DDBJ whole genome shotgun (WGS) entry which is preliminary data.</text>
</comment>
<feature type="active site" description="Nucleophile" evidence="4 5">
    <location>
        <position position="52"/>
    </location>
</feature>
<evidence type="ECO:0000313" key="9">
    <source>
        <dbReference type="EMBL" id="EFO82024.1"/>
    </source>
</evidence>
<evidence type="ECO:0000256" key="7">
    <source>
        <dbReference type="RuleBase" id="RU003792"/>
    </source>
</evidence>
<evidence type="ECO:0000256" key="5">
    <source>
        <dbReference type="PIRSR" id="PIRSR001430-1"/>
    </source>
</evidence>
<dbReference type="GO" id="GO:0003723">
    <property type="term" value="F:RNA binding"/>
    <property type="evidence" value="ECO:0007669"/>
    <property type="project" value="InterPro"/>
</dbReference>
<accession>E1IA22</accession>
<evidence type="ECO:0000256" key="4">
    <source>
        <dbReference type="HAMAP-Rule" id="MF_00171"/>
    </source>
</evidence>
<dbReference type="FunFam" id="3.30.70.580:FF:000001">
    <property type="entry name" value="tRNA pseudouridine synthase A"/>
    <property type="match status" value="1"/>
</dbReference>
<dbReference type="Proteomes" id="UP000054010">
    <property type="component" value="Unassembled WGS sequence"/>
</dbReference>
<comment type="similarity">
    <text evidence="1 4 7">Belongs to the tRNA pseudouridine synthase TruA family.</text>
</comment>
<dbReference type="PIRSF" id="PIRSF001430">
    <property type="entry name" value="tRNA_psdUrid_synth"/>
    <property type="match status" value="1"/>
</dbReference>
<comment type="catalytic activity">
    <reaction evidence="4 7">
        <text>uridine(38/39/40) in tRNA = pseudouridine(38/39/40) in tRNA</text>
        <dbReference type="Rhea" id="RHEA:22376"/>
        <dbReference type="Rhea" id="RHEA-COMP:10085"/>
        <dbReference type="Rhea" id="RHEA-COMP:10087"/>
        <dbReference type="ChEBI" id="CHEBI:65314"/>
        <dbReference type="ChEBI" id="CHEBI:65315"/>
        <dbReference type="EC" id="5.4.99.12"/>
    </reaction>
</comment>
<sequence>MRNIALRLAYDGTDFIGSQYQNQGRSVQEALEQAWEGLTQERRRVNLAGRTDAGVHAVGQVANIRTETRHSRRTILRGMNAKLPPDVAIQAVAEVDPDFHARHSANRRSYRYLIDNNAAWLPNLRNYVWFVEQPLDQAAMAEALVRLEGTHDFAAFTALVPEQRSTVRTCYTARLSSVTMFDRHLIAIDLAANAFLQHMVRVIVGTVVLVGRGKITPDGFQAILEGRDRKAAGPTAVAHGLTLVSVGYPPGLLRWDAGEVTD</sequence>
<dbReference type="Pfam" id="PF01416">
    <property type="entry name" value="PseudoU_synth_1"/>
    <property type="match status" value="2"/>
</dbReference>
<dbReference type="Gene3D" id="3.30.70.660">
    <property type="entry name" value="Pseudouridine synthase I, catalytic domain, C-terminal subdomain"/>
    <property type="match status" value="1"/>
</dbReference>
<keyword evidence="2 4" id="KW-0819">tRNA processing</keyword>
<dbReference type="CDD" id="cd02570">
    <property type="entry name" value="PseudoU_synth_EcTruA"/>
    <property type="match status" value="1"/>
</dbReference>
<keyword evidence="3 4" id="KW-0413">Isomerase</keyword>
<dbReference type="PANTHER" id="PTHR11142:SF0">
    <property type="entry name" value="TRNA PSEUDOURIDINE SYNTHASE-LIKE 1"/>
    <property type="match status" value="1"/>
</dbReference>
<evidence type="ECO:0000256" key="1">
    <source>
        <dbReference type="ARBA" id="ARBA00009375"/>
    </source>
</evidence>
<dbReference type="InterPro" id="IPR020095">
    <property type="entry name" value="PsdUridine_synth_TruA_C"/>
</dbReference>
<dbReference type="PANTHER" id="PTHR11142">
    <property type="entry name" value="PSEUDOURIDYLATE SYNTHASE"/>
    <property type="match status" value="1"/>
</dbReference>
<dbReference type="OrthoDB" id="9811823at2"/>
<dbReference type="GO" id="GO:0160147">
    <property type="term" value="F:tRNA pseudouridine(38-40) synthase activity"/>
    <property type="evidence" value="ECO:0007669"/>
    <property type="project" value="UniProtKB-EC"/>
</dbReference>
<dbReference type="Gene3D" id="3.30.70.580">
    <property type="entry name" value="Pseudouridine synthase I, catalytic domain, N-terminal subdomain"/>
    <property type="match status" value="1"/>
</dbReference>
<feature type="domain" description="Pseudouridine synthase I TruA alpha/beta" evidence="8">
    <location>
        <begin position="143"/>
        <end position="249"/>
    </location>
</feature>
<comment type="caution">
    <text evidence="4">Lacks conserved residue(s) required for the propagation of feature annotation.</text>
</comment>
<evidence type="ECO:0000313" key="10">
    <source>
        <dbReference type="Proteomes" id="UP000054010"/>
    </source>
</evidence>
<name>E1IA22_9CHLR</name>